<dbReference type="Proteomes" id="UP001206925">
    <property type="component" value="Unassembled WGS sequence"/>
</dbReference>
<evidence type="ECO:0000313" key="2">
    <source>
        <dbReference type="Proteomes" id="UP001206925"/>
    </source>
</evidence>
<evidence type="ECO:0000313" key="1">
    <source>
        <dbReference type="EMBL" id="KAI7753149.1"/>
    </source>
</evidence>
<reference evidence="1" key="1">
    <citation type="submission" date="2022-06" db="EMBL/GenBank/DDBJ databases">
        <title>Uncovering the hologenomic basis of an extraordinary plant invasion.</title>
        <authorList>
            <person name="Bieker V.C."/>
            <person name="Martin M.D."/>
            <person name="Gilbert T."/>
            <person name="Hodgins K."/>
            <person name="Battlay P."/>
            <person name="Petersen B."/>
            <person name="Wilson J."/>
        </authorList>
    </citation>
    <scope>NUCLEOTIDE SEQUENCE</scope>
    <source>
        <strain evidence="1">AA19_3_7</strain>
        <tissue evidence="1">Leaf</tissue>
    </source>
</reference>
<gene>
    <name evidence="1" type="ORF">M8C21_018855</name>
</gene>
<name>A0AAD5D4F6_AMBAR</name>
<keyword evidence="2" id="KW-1185">Reference proteome</keyword>
<accession>A0AAD5D4F6</accession>
<organism evidence="1 2">
    <name type="scientific">Ambrosia artemisiifolia</name>
    <name type="common">Common ragweed</name>
    <dbReference type="NCBI Taxonomy" id="4212"/>
    <lineage>
        <taxon>Eukaryota</taxon>
        <taxon>Viridiplantae</taxon>
        <taxon>Streptophyta</taxon>
        <taxon>Embryophyta</taxon>
        <taxon>Tracheophyta</taxon>
        <taxon>Spermatophyta</taxon>
        <taxon>Magnoliopsida</taxon>
        <taxon>eudicotyledons</taxon>
        <taxon>Gunneridae</taxon>
        <taxon>Pentapetalae</taxon>
        <taxon>asterids</taxon>
        <taxon>campanulids</taxon>
        <taxon>Asterales</taxon>
        <taxon>Asteraceae</taxon>
        <taxon>Asteroideae</taxon>
        <taxon>Heliantheae alliance</taxon>
        <taxon>Heliantheae</taxon>
        <taxon>Ambrosia</taxon>
    </lineage>
</organism>
<dbReference type="EMBL" id="JAMZMK010005533">
    <property type="protein sequence ID" value="KAI7753149.1"/>
    <property type="molecule type" value="Genomic_DNA"/>
</dbReference>
<sequence>MEYHINNGMVMTGNVILFQDMAGPWKLKGFVETYRGGSMDPGDYVKIKCVASGSPTVR</sequence>
<comment type="caution">
    <text evidence="1">The sequence shown here is derived from an EMBL/GenBank/DDBJ whole genome shotgun (WGS) entry which is preliminary data.</text>
</comment>
<protein>
    <submittedName>
        <fullName evidence="1">Uncharacterized protein</fullName>
    </submittedName>
</protein>
<dbReference type="AlphaFoldDB" id="A0AAD5D4F6"/>
<proteinExistence type="predicted"/>